<keyword evidence="2" id="KW-1185">Reference proteome</keyword>
<dbReference type="InterPro" id="IPR011011">
    <property type="entry name" value="Znf_FYVE_PHD"/>
</dbReference>
<dbReference type="AlphaFoldDB" id="A0A835G4G1"/>
<dbReference type="EMBL" id="JACKWZ010000518">
    <property type="protein sequence ID" value="KAF9407014.1"/>
    <property type="molecule type" value="Genomic_DNA"/>
</dbReference>
<comment type="caution">
    <text evidence="1">The sequence shown here is derived from an EMBL/GenBank/DDBJ whole genome shotgun (WGS) entry which is preliminary data.</text>
</comment>
<protein>
    <submittedName>
        <fullName evidence="1">Uncharacterized protein</fullName>
    </submittedName>
</protein>
<dbReference type="Proteomes" id="UP000648187">
    <property type="component" value="Unassembled WGS sequence"/>
</dbReference>
<evidence type="ECO:0000313" key="1">
    <source>
        <dbReference type="EMBL" id="KAF9407014.1"/>
    </source>
</evidence>
<name>A0A835G4G1_SPOEX</name>
<organism evidence="1 2">
    <name type="scientific">Spodoptera exigua</name>
    <name type="common">Beet armyworm</name>
    <name type="synonym">Noctua fulgens</name>
    <dbReference type="NCBI Taxonomy" id="7107"/>
    <lineage>
        <taxon>Eukaryota</taxon>
        <taxon>Metazoa</taxon>
        <taxon>Ecdysozoa</taxon>
        <taxon>Arthropoda</taxon>
        <taxon>Hexapoda</taxon>
        <taxon>Insecta</taxon>
        <taxon>Pterygota</taxon>
        <taxon>Neoptera</taxon>
        <taxon>Endopterygota</taxon>
        <taxon>Lepidoptera</taxon>
        <taxon>Glossata</taxon>
        <taxon>Ditrysia</taxon>
        <taxon>Noctuoidea</taxon>
        <taxon>Noctuidae</taxon>
        <taxon>Amphipyrinae</taxon>
        <taxon>Spodoptera</taxon>
    </lineage>
</organism>
<dbReference type="Gene3D" id="3.30.40.10">
    <property type="entry name" value="Zinc/RING finger domain, C3HC4 (zinc finger)"/>
    <property type="match status" value="1"/>
</dbReference>
<reference evidence="1" key="1">
    <citation type="submission" date="2020-08" db="EMBL/GenBank/DDBJ databases">
        <title>Spodoptera exigua strain:BAW_Kor-Di-RS1 Genome sequencing and assembly.</title>
        <authorList>
            <person name="Kim J."/>
            <person name="Nam H.Y."/>
            <person name="Kwon M."/>
            <person name="Choi J.H."/>
            <person name="Cho S.R."/>
            <person name="Kim G.-H."/>
        </authorList>
    </citation>
    <scope>NUCLEOTIDE SEQUENCE</scope>
    <source>
        <strain evidence="1">BAW_Kor-Di-RS1</strain>
        <tissue evidence="1">Whole-body</tissue>
    </source>
</reference>
<accession>A0A835G4G1</accession>
<dbReference type="InterPro" id="IPR013083">
    <property type="entry name" value="Znf_RING/FYVE/PHD"/>
</dbReference>
<gene>
    <name evidence="1" type="ORF">HW555_012818</name>
</gene>
<feature type="non-terminal residue" evidence="1">
    <location>
        <position position="1"/>
    </location>
</feature>
<proteinExistence type="predicted"/>
<evidence type="ECO:0000313" key="2">
    <source>
        <dbReference type="Proteomes" id="UP000648187"/>
    </source>
</evidence>
<sequence length="66" mass="7359">SNDDLSDVSDDDDTICLECTESYSASKPGEEWVQCITCKLWAHSNCAKGSLLIKYIINEFAKRQLG</sequence>
<dbReference type="SUPFAM" id="SSF57903">
    <property type="entry name" value="FYVE/PHD zinc finger"/>
    <property type="match status" value="1"/>
</dbReference>